<gene>
    <name evidence="2" type="ORF">ST47_g2447</name>
</gene>
<dbReference type="EMBL" id="JYNV01000106">
    <property type="protein sequence ID" value="KZM26368.1"/>
    <property type="molecule type" value="Genomic_DNA"/>
</dbReference>
<sequence>MLSSPDRQRNFEQLRAHWEIVVTGEDTNMVGRRKKPALRQAANDAVEHNAGGKFRRKLSHGLAFISLTQRKGVLGRQLSNNASLAVTVPSTNDSSTTILDHDALLSSQADPTSLVTFDEPPVPSQDDTNAGARQLPRSRTFSYIPRPVKTDAEADSVAELEKLATPLRDTVMSDPSTCAPSRIPTPSPPQSSRRGSSPRQCLPSNSPLQAIGVAKRQSLTNVHISPSKAAIRSRTTPNLSKTASTSQTASYMAPRKPGIKRTFASSTLLKPVLAENIPTSKRVAQRRSQIQDQAATRESLSVPSVTSNRRLFGPGVPLESKRVSFTAPSSNVKQLSSHPMQAPVTVRHTNGKNESIRPDSPRPSEATHVARPRPKSPLTAALSSDVPEEPLLAPPQLGPDDGTQRRTLGTSNRLVGVWGSSKVFATANHQVRRLPRSSTFHHFGKRLEPPPLPPIPNQYKSPSSSNLIQSVSHQYTSLSSLNLHHHFPMSSGQFGTSSRSLLLDIASAQKSSELESLKSESTSVSMTTAEVTENVKDMNRVNEGQEPTRDQDTHATSRHKAGDDLCGSKVFSTASNASANLLPVIAEICFGSTGPTAWGTCSERLTGNLPVQRRWSISERFCPNSANYITRLQVTDYMPPLYWAGRFQSRYDQWRTEAMTVLLNSEQKPEDDGPLGNCHLDDDKKAIVLIFMQLRDLCASAQAADSLHVCLNLAAEVSSQGVSLTADQEFEYQYRKDHKMLDTKHDLPPSLRKPEELSPRGAIGRAVRKLTPRKASFANLFKGKGWNRNDDAKPADMPEHIRELHKMADRSDGSDATAYLNVVEPRL</sequence>
<accession>A0A163JHW0</accession>
<dbReference type="Proteomes" id="UP000076837">
    <property type="component" value="Unassembled WGS sequence"/>
</dbReference>
<organism evidence="2 3">
    <name type="scientific">Didymella rabiei</name>
    <name type="common">Chickpea ascochyta blight fungus</name>
    <name type="synonym">Mycosphaerella rabiei</name>
    <dbReference type="NCBI Taxonomy" id="5454"/>
    <lineage>
        <taxon>Eukaryota</taxon>
        <taxon>Fungi</taxon>
        <taxon>Dikarya</taxon>
        <taxon>Ascomycota</taxon>
        <taxon>Pezizomycotina</taxon>
        <taxon>Dothideomycetes</taxon>
        <taxon>Pleosporomycetidae</taxon>
        <taxon>Pleosporales</taxon>
        <taxon>Pleosporineae</taxon>
        <taxon>Didymellaceae</taxon>
        <taxon>Ascochyta</taxon>
    </lineage>
</organism>
<proteinExistence type="predicted"/>
<dbReference type="STRING" id="5454.A0A163JHW0"/>
<feature type="region of interest" description="Disordered" evidence="1">
    <location>
        <begin position="224"/>
        <end position="254"/>
    </location>
</feature>
<feature type="compositionally biased region" description="Low complexity" evidence="1">
    <location>
        <begin position="190"/>
        <end position="199"/>
    </location>
</feature>
<feature type="compositionally biased region" description="Basic and acidic residues" evidence="1">
    <location>
        <begin position="546"/>
        <end position="562"/>
    </location>
</feature>
<feature type="region of interest" description="Disordered" evidence="1">
    <location>
        <begin position="541"/>
        <end position="562"/>
    </location>
</feature>
<name>A0A163JHW0_DIDRA</name>
<evidence type="ECO:0000256" key="1">
    <source>
        <dbReference type="SAM" id="MobiDB-lite"/>
    </source>
</evidence>
<dbReference type="AlphaFoldDB" id="A0A163JHW0"/>
<feature type="compositionally biased region" description="Polar residues" evidence="1">
    <location>
        <begin position="286"/>
        <end position="309"/>
    </location>
</feature>
<feature type="compositionally biased region" description="Polar residues" evidence="1">
    <location>
        <begin position="233"/>
        <end position="250"/>
    </location>
</feature>
<protein>
    <submittedName>
        <fullName evidence="2">Uncharacterized protein</fullName>
    </submittedName>
</protein>
<feature type="region of interest" description="Disordered" evidence="1">
    <location>
        <begin position="280"/>
        <end position="316"/>
    </location>
</feature>
<dbReference type="OrthoDB" id="3557758at2759"/>
<feature type="region of interest" description="Disordered" evidence="1">
    <location>
        <begin position="329"/>
        <end position="407"/>
    </location>
</feature>
<reference evidence="2 3" key="1">
    <citation type="journal article" date="2016" name="Sci. Rep.">
        <title>Draft genome sequencing and secretome analysis of fungal phytopathogen Ascochyta rabiei provides insight into the necrotrophic effector repertoire.</title>
        <authorList>
            <person name="Verma S."/>
            <person name="Gazara R.K."/>
            <person name="Nizam S."/>
            <person name="Parween S."/>
            <person name="Chattopadhyay D."/>
            <person name="Verma P.K."/>
        </authorList>
    </citation>
    <scope>NUCLEOTIDE SEQUENCE [LARGE SCALE GENOMIC DNA]</scope>
    <source>
        <strain evidence="2 3">ArDII</strain>
    </source>
</reference>
<feature type="compositionally biased region" description="Polar residues" evidence="1">
    <location>
        <begin position="329"/>
        <end position="339"/>
    </location>
</feature>
<comment type="caution">
    <text evidence="2">The sequence shown here is derived from an EMBL/GenBank/DDBJ whole genome shotgun (WGS) entry which is preliminary data.</text>
</comment>
<evidence type="ECO:0000313" key="2">
    <source>
        <dbReference type="EMBL" id="KZM26368.1"/>
    </source>
</evidence>
<evidence type="ECO:0000313" key="3">
    <source>
        <dbReference type="Proteomes" id="UP000076837"/>
    </source>
</evidence>
<keyword evidence="3" id="KW-1185">Reference proteome</keyword>
<feature type="region of interest" description="Disordered" evidence="1">
    <location>
        <begin position="116"/>
        <end position="206"/>
    </location>
</feature>